<dbReference type="InterPro" id="IPR006553">
    <property type="entry name" value="Leu-rich_rpt_Cys-con_subtyp"/>
</dbReference>
<feature type="region of interest" description="Disordered" evidence="2">
    <location>
        <begin position="1"/>
        <end position="82"/>
    </location>
</feature>
<feature type="compositionally biased region" description="Low complexity" evidence="2">
    <location>
        <begin position="1"/>
        <end position="23"/>
    </location>
</feature>
<dbReference type="STRING" id="307507.A0A2V0P4K8"/>
<dbReference type="PANTHER" id="PTHR13318">
    <property type="entry name" value="PARTNER OF PAIRED, ISOFORM B-RELATED"/>
    <property type="match status" value="1"/>
</dbReference>
<dbReference type="EMBL" id="BDRX01000056">
    <property type="protein sequence ID" value="GBF94798.1"/>
    <property type="molecule type" value="Genomic_DNA"/>
</dbReference>
<feature type="compositionally biased region" description="Polar residues" evidence="2">
    <location>
        <begin position="153"/>
        <end position="175"/>
    </location>
</feature>
<feature type="domain" description="F-box/LRR-repeat protein 15-like leucin rich repeat" evidence="3">
    <location>
        <begin position="419"/>
        <end position="503"/>
    </location>
</feature>
<dbReference type="InterPro" id="IPR032675">
    <property type="entry name" value="LRR_dom_sf"/>
</dbReference>
<comment type="subcellular location">
    <subcellularLocation>
        <location evidence="1">Cytoplasm</location>
        <location evidence="1">Cytoskeleton</location>
        <location evidence="1">Cilium axoneme</location>
    </subcellularLocation>
</comment>
<dbReference type="Gene3D" id="3.80.10.10">
    <property type="entry name" value="Ribonuclease Inhibitor"/>
    <property type="match status" value="4"/>
</dbReference>
<sequence>MSADAGPAAPDAEGQQCAAAAGEGRPRGDDDGAAAGGANAIGSGGGAMATLPPPSPNRQQRASPRQRQNRHRQQQQQQQLEQQWWLQPTHEEQTQWWGAQGQPCMYVPVVSMAPAGAMYMAAPYMAGLMPAAACGWAPPGQLQAAGGSGPLRHSTSSNHLRRSNSQGNLRRTASSGDLLRQQRQQRHPAGGAGGAAAAPGPAPGGAAAADGGSGGGSIGSSGPSSAAASPCGSPARGPGGKGSPCPKGAASAGPSPVRSPHPRSAGTLKHAASPTPMRLPPRRNPSVSSGLGSGSHAAARPPPSPPPSPPTAPGSENLGWAWLVEGILSQVAAHLVANSNVRAFRLTCRHWRAVADRSTRALSPRRLWPRELVVLFPRLQTLELAQCVDVRNRDLFVLANSSLELRRLTLGDDAIKPWVTNKGLASIGSMTSLRSLALHDCNSVTNNGLAHLSGLSRLSSLSLRGCKRITNSGLEALQSNTQLQSLNLHGCRRISDRGLAVLVHLPLRALSLGLTRVRDEGMAHLAKLTQLTELHCTNEELTDEGIAHLSRLTELNTLALRDCCEVSGDALQALLPSLPHLAHLNLCKNWEFGDEQLSRCVVHMLGLRSLDLRGTWVTARGMAQLSQLTRLTKLALAPHVELKPEHAAVVAALTQLRSLTLSCLGYGPALMEALVELTWLKELNLSTLAPRDASEPPPRLAPHVYAALARMTGLASLDLSRRTVAPDALASLLGALPRLEALALHGCPLAAGEVAELEQAFPAVVVVRRSAALDASPELEALLGSLSIS</sequence>
<dbReference type="OrthoDB" id="544129at2759"/>
<evidence type="ECO:0000256" key="2">
    <source>
        <dbReference type="SAM" id="MobiDB-lite"/>
    </source>
</evidence>
<dbReference type="AlphaFoldDB" id="A0A2V0P4K8"/>
<evidence type="ECO:0000259" key="3">
    <source>
        <dbReference type="Pfam" id="PF25372"/>
    </source>
</evidence>
<dbReference type="Pfam" id="PF25372">
    <property type="entry name" value="DUF7885"/>
    <property type="match status" value="1"/>
</dbReference>
<comment type="caution">
    <text evidence="4">The sequence shown here is derived from an EMBL/GenBank/DDBJ whole genome shotgun (WGS) entry which is preliminary data.</text>
</comment>
<evidence type="ECO:0000313" key="4">
    <source>
        <dbReference type="EMBL" id="GBF94798.1"/>
    </source>
</evidence>
<feature type="compositionally biased region" description="Low complexity" evidence="2">
    <location>
        <begin position="195"/>
        <end position="210"/>
    </location>
</feature>
<feature type="compositionally biased region" description="Low complexity" evidence="2">
    <location>
        <begin position="286"/>
        <end position="299"/>
    </location>
</feature>
<dbReference type="SUPFAM" id="SSF52047">
    <property type="entry name" value="RNI-like"/>
    <property type="match status" value="1"/>
</dbReference>
<name>A0A2V0P4K8_9CHLO</name>
<feature type="region of interest" description="Disordered" evidence="2">
    <location>
        <begin position="141"/>
        <end position="314"/>
    </location>
</feature>
<proteinExistence type="predicted"/>
<protein>
    <recommendedName>
        <fullName evidence="3">F-box/LRR-repeat protein 15-like leucin rich repeat domain-containing protein</fullName>
    </recommendedName>
</protein>
<feature type="compositionally biased region" description="Pro residues" evidence="2">
    <location>
        <begin position="300"/>
        <end position="312"/>
    </location>
</feature>
<dbReference type="InParanoid" id="A0A2V0P4K8"/>
<gene>
    <name evidence="4" type="ORF">Rsub_07970</name>
</gene>
<accession>A0A2V0P4K8</accession>
<dbReference type="GO" id="GO:0019005">
    <property type="term" value="C:SCF ubiquitin ligase complex"/>
    <property type="evidence" value="ECO:0007669"/>
    <property type="project" value="TreeGrafter"/>
</dbReference>
<organism evidence="4 5">
    <name type="scientific">Raphidocelis subcapitata</name>
    <dbReference type="NCBI Taxonomy" id="307507"/>
    <lineage>
        <taxon>Eukaryota</taxon>
        <taxon>Viridiplantae</taxon>
        <taxon>Chlorophyta</taxon>
        <taxon>core chlorophytes</taxon>
        <taxon>Chlorophyceae</taxon>
        <taxon>CS clade</taxon>
        <taxon>Sphaeropleales</taxon>
        <taxon>Selenastraceae</taxon>
        <taxon>Raphidocelis</taxon>
    </lineage>
</organism>
<reference evidence="4 5" key="1">
    <citation type="journal article" date="2018" name="Sci. Rep.">
        <title>Raphidocelis subcapitata (=Pseudokirchneriella subcapitata) provides an insight into genome evolution and environmental adaptations in the Sphaeropleales.</title>
        <authorList>
            <person name="Suzuki S."/>
            <person name="Yamaguchi H."/>
            <person name="Nakajima N."/>
            <person name="Kawachi M."/>
        </authorList>
    </citation>
    <scope>NUCLEOTIDE SEQUENCE [LARGE SCALE GENOMIC DNA]</scope>
    <source>
        <strain evidence="4 5">NIES-35</strain>
    </source>
</reference>
<dbReference type="Proteomes" id="UP000247498">
    <property type="component" value="Unassembled WGS sequence"/>
</dbReference>
<keyword evidence="5" id="KW-1185">Reference proteome</keyword>
<dbReference type="GO" id="GO:0031146">
    <property type="term" value="P:SCF-dependent proteasomal ubiquitin-dependent protein catabolic process"/>
    <property type="evidence" value="ECO:0007669"/>
    <property type="project" value="TreeGrafter"/>
</dbReference>
<dbReference type="InterPro" id="IPR057207">
    <property type="entry name" value="FBXL15_LRR"/>
</dbReference>
<dbReference type="GO" id="GO:0005930">
    <property type="term" value="C:axoneme"/>
    <property type="evidence" value="ECO:0007669"/>
    <property type="project" value="UniProtKB-SubCell"/>
</dbReference>
<evidence type="ECO:0000256" key="1">
    <source>
        <dbReference type="ARBA" id="ARBA00004430"/>
    </source>
</evidence>
<feature type="compositionally biased region" description="Low complexity" evidence="2">
    <location>
        <begin position="220"/>
        <end position="236"/>
    </location>
</feature>
<dbReference type="SMART" id="SM00367">
    <property type="entry name" value="LRR_CC"/>
    <property type="match status" value="6"/>
</dbReference>
<evidence type="ECO:0000313" key="5">
    <source>
        <dbReference type="Proteomes" id="UP000247498"/>
    </source>
</evidence>